<feature type="region of interest" description="Disordered" evidence="1">
    <location>
        <begin position="65"/>
        <end position="84"/>
    </location>
</feature>
<sequence length="106" mass="12031">MDMGLTLFWLVSFFLSSVASVSSATTPIRAIQSISFRFPYWFFAALRTIILVLFVRSFVFCSDSFSGSRRSGSGLSSVASGSNTKQKLTYDTRKNKSALFLFRWYY</sequence>
<evidence type="ECO:0000313" key="4">
    <source>
        <dbReference type="EMBL" id="ACC86771.1"/>
    </source>
</evidence>
<dbReference type="AlphaFoldDB" id="C3RYL4"/>
<organism evidence="4">
    <name type="scientific">Nothoceros aenigmaticus</name>
    <dbReference type="NCBI Taxonomy" id="13813"/>
    <lineage>
        <taxon>Eukaryota</taxon>
        <taxon>Viridiplantae</taxon>
        <taxon>Streptophyta</taxon>
        <taxon>Embryophyta</taxon>
        <taxon>Anthocerotophyta</taxon>
        <taxon>Anthocerotopsida</taxon>
        <taxon>Dendrocerotidae</taxon>
        <taxon>Dendrocerotales</taxon>
        <taxon>Dendrocerotaceae</taxon>
        <taxon>Dendrocerotoideae</taxon>
        <taxon>Nothoceros</taxon>
    </lineage>
</organism>
<protein>
    <submittedName>
        <fullName evidence="4">Uncharacterized protein ORF106_1</fullName>
    </submittedName>
</protein>
<geneLocation type="mitochondrion" evidence="4"/>
<keyword evidence="3" id="KW-0732">Signal</keyword>
<proteinExistence type="predicted"/>
<keyword evidence="2" id="KW-1133">Transmembrane helix</keyword>
<feature type="signal peptide" evidence="3">
    <location>
        <begin position="1"/>
        <end position="24"/>
    </location>
</feature>
<feature type="compositionally biased region" description="Low complexity" evidence="1">
    <location>
        <begin position="65"/>
        <end position="82"/>
    </location>
</feature>
<name>C3RYL4_9EMBR</name>
<dbReference type="RefSeq" id="YP_002860247.1">
    <property type="nucleotide sequence ID" value="NC_012651.1"/>
</dbReference>
<evidence type="ECO:0000256" key="1">
    <source>
        <dbReference type="SAM" id="MobiDB-lite"/>
    </source>
</evidence>
<evidence type="ECO:0000256" key="3">
    <source>
        <dbReference type="SAM" id="SignalP"/>
    </source>
</evidence>
<keyword evidence="4" id="KW-0496">Mitochondrion</keyword>
<accession>C3RYL4</accession>
<reference evidence="4" key="1">
    <citation type="journal article" date="2009" name="J. Mol. Evol.">
        <title>The complete mitochondrial genome sequence of the hornwort Megaceros aenigmaticus shows a mixed mode of conservative yet dynamic evolution in early land plant mitochondrial genomes.</title>
        <authorList>
            <person name="Li L."/>
            <person name="Wang B."/>
            <person name="Liu Y."/>
            <person name="Qiu Y.L."/>
        </authorList>
    </citation>
    <scope>NUCLEOTIDE SEQUENCE</scope>
</reference>
<feature type="transmembrane region" description="Helical" evidence="2">
    <location>
        <begin position="39"/>
        <end position="61"/>
    </location>
</feature>
<feature type="chain" id="PRO_5002930450" evidence="3">
    <location>
        <begin position="25"/>
        <end position="106"/>
    </location>
</feature>
<keyword evidence="2" id="KW-0472">Membrane</keyword>
<dbReference type="GeneID" id="7804481"/>
<dbReference type="EMBL" id="EU660574">
    <property type="protein sequence ID" value="ACC86771.1"/>
    <property type="molecule type" value="Genomic_DNA"/>
</dbReference>
<evidence type="ECO:0000256" key="2">
    <source>
        <dbReference type="SAM" id="Phobius"/>
    </source>
</evidence>
<keyword evidence="2" id="KW-0812">Transmembrane</keyword>
<gene>
    <name evidence="4" type="primary">ORF106_1</name>
    <name evidence="4" type="ORF">MeaeMp02</name>
</gene>